<organism evidence="1 2">
    <name type="scientific">Symbiodinium microadriaticum</name>
    <name type="common">Dinoflagellate</name>
    <name type="synonym">Zooxanthella microadriatica</name>
    <dbReference type="NCBI Taxonomy" id="2951"/>
    <lineage>
        <taxon>Eukaryota</taxon>
        <taxon>Sar</taxon>
        <taxon>Alveolata</taxon>
        <taxon>Dinophyceae</taxon>
        <taxon>Suessiales</taxon>
        <taxon>Symbiodiniaceae</taxon>
        <taxon>Symbiodinium</taxon>
    </lineage>
</organism>
<name>A0A1Q9EK85_SYMMI</name>
<dbReference type="AlphaFoldDB" id="A0A1Q9EK85"/>
<dbReference type="Proteomes" id="UP000186817">
    <property type="component" value="Unassembled WGS sequence"/>
</dbReference>
<keyword evidence="2" id="KW-1185">Reference proteome</keyword>
<gene>
    <name evidence="1" type="ORF">AK812_SmicGene8730</name>
</gene>
<comment type="caution">
    <text evidence="1">The sequence shown here is derived from an EMBL/GenBank/DDBJ whole genome shotgun (WGS) entry which is preliminary data.</text>
</comment>
<accession>A0A1Q9EK85</accession>
<proteinExistence type="predicted"/>
<reference evidence="1 2" key="1">
    <citation type="submission" date="2016-02" db="EMBL/GenBank/DDBJ databases">
        <title>Genome analysis of coral dinoflagellate symbionts highlights evolutionary adaptations to a symbiotic lifestyle.</title>
        <authorList>
            <person name="Aranda M."/>
            <person name="Li Y."/>
            <person name="Liew Y.J."/>
            <person name="Baumgarten S."/>
            <person name="Simakov O."/>
            <person name="Wilson M."/>
            <person name="Piel J."/>
            <person name="Ashoor H."/>
            <person name="Bougouffa S."/>
            <person name="Bajic V.B."/>
            <person name="Ryu T."/>
            <person name="Ravasi T."/>
            <person name="Bayer T."/>
            <person name="Micklem G."/>
            <person name="Kim H."/>
            <person name="Bhak J."/>
            <person name="Lajeunesse T.C."/>
            <person name="Voolstra C.R."/>
        </authorList>
    </citation>
    <scope>NUCLEOTIDE SEQUENCE [LARGE SCALE GENOMIC DNA]</scope>
    <source>
        <strain evidence="1 2">CCMP2467</strain>
    </source>
</reference>
<sequence>MSRAVKISREQREGFHWRSSLAEVLFRCFVRLIEQLNDSLVIGGLGADVELDEAGQRGGGPISVHEMRSALLLDSAYKRLSSPLRNGSVTEGPRMEDIMRLQEVAGNSPVRFLEKKLEGLLFKTRLLEAGKVKAADVALLLLEMRRALICAAFPAVAKLDMEEMLRVLKVAAFPAVEKLEPPIPYAAGNAAFLNRKCGVL</sequence>
<protein>
    <submittedName>
        <fullName evidence="1">Uncharacterized protein</fullName>
    </submittedName>
</protein>
<evidence type="ECO:0000313" key="2">
    <source>
        <dbReference type="Proteomes" id="UP000186817"/>
    </source>
</evidence>
<dbReference type="EMBL" id="LSRX01000131">
    <property type="protein sequence ID" value="OLQ07830.1"/>
    <property type="molecule type" value="Genomic_DNA"/>
</dbReference>
<evidence type="ECO:0000313" key="1">
    <source>
        <dbReference type="EMBL" id="OLQ07830.1"/>
    </source>
</evidence>